<dbReference type="EMBL" id="RIAX01000001">
    <property type="protein sequence ID" value="RNF41291.1"/>
    <property type="molecule type" value="Genomic_DNA"/>
</dbReference>
<dbReference type="CDD" id="cd05243">
    <property type="entry name" value="SDR_a5"/>
    <property type="match status" value="1"/>
</dbReference>
<dbReference type="InterPro" id="IPR036291">
    <property type="entry name" value="NAD(P)-bd_dom_sf"/>
</dbReference>
<dbReference type="RefSeq" id="WP_123164040.1">
    <property type="nucleotide sequence ID" value="NZ_RIAX01000001.1"/>
</dbReference>
<dbReference type="AlphaFoldDB" id="A0A3M8PDV1"/>
<dbReference type="Pfam" id="PF13460">
    <property type="entry name" value="NAD_binding_10"/>
    <property type="match status" value="1"/>
</dbReference>
<name>A0A3M8PDV1_9BACL</name>
<comment type="caution">
    <text evidence="2">The sequence shown here is derived from an EMBL/GenBank/DDBJ whole genome shotgun (WGS) entry which is preliminary data.</text>
</comment>
<dbReference type="PANTHER" id="PTHR15020">
    <property type="entry name" value="FLAVIN REDUCTASE-RELATED"/>
    <property type="match status" value="1"/>
</dbReference>
<proteinExistence type="predicted"/>
<dbReference type="SUPFAM" id="SSF51735">
    <property type="entry name" value="NAD(P)-binding Rossmann-fold domains"/>
    <property type="match status" value="1"/>
</dbReference>
<accession>A0A3M8PDV1</accession>
<dbReference type="InterPro" id="IPR016040">
    <property type="entry name" value="NAD(P)-bd_dom"/>
</dbReference>
<dbReference type="Proteomes" id="UP000275473">
    <property type="component" value="Unassembled WGS sequence"/>
</dbReference>
<dbReference type="OrthoDB" id="9803892at2"/>
<evidence type="ECO:0000313" key="2">
    <source>
        <dbReference type="EMBL" id="RNF41291.1"/>
    </source>
</evidence>
<protein>
    <submittedName>
        <fullName evidence="2">SDR family oxidoreductase</fullName>
    </submittedName>
</protein>
<feature type="domain" description="NAD(P)-binding" evidence="1">
    <location>
        <begin position="7"/>
        <end position="190"/>
    </location>
</feature>
<reference evidence="2 3" key="1">
    <citation type="journal article" date="2018" name="Int. J. Syst. Evol. Microbiol.">
        <title>Planococcus salinus sp. nov., a moderately halophilic bacterium isolated from a saline-alkali soil.</title>
        <authorList>
            <person name="Gan L."/>
        </authorList>
    </citation>
    <scope>NUCLEOTIDE SEQUENCE [LARGE SCALE GENOMIC DNA]</scope>
    <source>
        <strain evidence="2 3">LCB217</strain>
    </source>
</reference>
<gene>
    <name evidence="2" type="ORF">EEX84_01940</name>
</gene>
<evidence type="ECO:0000313" key="3">
    <source>
        <dbReference type="Proteomes" id="UP000275473"/>
    </source>
</evidence>
<organism evidence="2 3">
    <name type="scientific">Planococcus salinus</name>
    <dbReference type="NCBI Taxonomy" id="1848460"/>
    <lineage>
        <taxon>Bacteria</taxon>
        <taxon>Bacillati</taxon>
        <taxon>Bacillota</taxon>
        <taxon>Bacilli</taxon>
        <taxon>Bacillales</taxon>
        <taxon>Caryophanaceae</taxon>
        <taxon>Planococcus</taxon>
    </lineage>
</organism>
<dbReference type="PANTHER" id="PTHR15020:SF50">
    <property type="entry name" value="UPF0659 PROTEIN YMR090W"/>
    <property type="match status" value="1"/>
</dbReference>
<evidence type="ECO:0000259" key="1">
    <source>
        <dbReference type="Pfam" id="PF13460"/>
    </source>
</evidence>
<keyword evidence="3" id="KW-1185">Reference proteome</keyword>
<dbReference type="Gene3D" id="3.40.50.720">
    <property type="entry name" value="NAD(P)-binding Rossmann-like Domain"/>
    <property type="match status" value="1"/>
</dbReference>
<sequence length="220" mass="23657">MNILVVGANGKVGKHLVKLIQESDGHQAKAMIRDQQQASFFEELGAKTVVVDLEDDISEIAKAADGVDAIVFTAGSGGHTGADKTILIDLDGAVKTMEAAKQAGVKRFVLISSFDTRREKWIGGSFKPYVAAKYYADMWLKSTDLEYTLIHPGILTDEPGTGNVHAAAETERAEIPREDVARVILAVLEDDATIHKEFQVISGDTAVSEAVASIESMGNR</sequence>